<dbReference type="PANTHER" id="PTHR43400">
    <property type="entry name" value="FUMARATE REDUCTASE"/>
    <property type="match status" value="1"/>
</dbReference>
<dbReference type="EMBL" id="BAABGT010000030">
    <property type="protein sequence ID" value="GAA4545198.1"/>
    <property type="molecule type" value="Genomic_DNA"/>
</dbReference>
<sequence length="132" mass="13999">MPAENLVATFARFNELAGRGVDDDFHRGASAYDRYYGDPTVTPNPNLRPLSEDLFAVKIVLGDLGTCGGLRADEFGRVQRSDDSVIEGLYALGNTAANTFGTTYPGAGATIGQGLVFGYIVAQHAARLAVQN</sequence>
<accession>A0ABP8RQN5</accession>
<protein>
    <recommendedName>
        <fullName evidence="5">FAD-dependent oxidoreductase 2 FAD-binding domain-containing protein</fullName>
    </recommendedName>
</protein>
<gene>
    <name evidence="6" type="ORF">GCM10023175_24520</name>
</gene>
<dbReference type="Pfam" id="PF00890">
    <property type="entry name" value="FAD_binding_2"/>
    <property type="match status" value="1"/>
</dbReference>
<dbReference type="SUPFAM" id="SSF51905">
    <property type="entry name" value="FAD/NAD(P)-binding domain"/>
    <property type="match status" value="1"/>
</dbReference>
<evidence type="ECO:0000313" key="6">
    <source>
        <dbReference type="EMBL" id="GAA4545198.1"/>
    </source>
</evidence>
<evidence type="ECO:0000256" key="3">
    <source>
        <dbReference type="ARBA" id="ARBA00022827"/>
    </source>
</evidence>
<comment type="cofactor">
    <cofactor evidence="1">
        <name>FAD</name>
        <dbReference type="ChEBI" id="CHEBI:57692"/>
    </cofactor>
</comment>
<keyword evidence="2" id="KW-0285">Flavoprotein</keyword>
<dbReference type="InterPro" id="IPR027477">
    <property type="entry name" value="Succ_DH/fumarate_Rdtase_cat_sf"/>
</dbReference>
<keyword evidence="7" id="KW-1185">Reference proteome</keyword>
<dbReference type="SUPFAM" id="SSF56425">
    <property type="entry name" value="Succinate dehydrogenase/fumarate reductase flavoprotein, catalytic domain"/>
    <property type="match status" value="1"/>
</dbReference>
<proteinExistence type="predicted"/>
<dbReference type="InterPro" id="IPR003953">
    <property type="entry name" value="FAD-dep_OxRdtase_2_FAD-bd"/>
</dbReference>
<name>A0ABP8RQN5_9PSEU</name>
<dbReference type="InterPro" id="IPR036188">
    <property type="entry name" value="FAD/NAD-bd_sf"/>
</dbReference>
<organism evidence="6 7">
    <name type="scientific">Pseudonocardia xishanensis</name>
    <dbReference type="NCBI Taxonomy" id="630995"/>
    <lineage>
        <taxon>Bacteria</taxon>
        <taxon>Bacillati</taxon>
        <taxon>Actinomycetota</taxon>
        <taxon>Actinomycetes</taxon>
        <taxon>Pseudonocardiales</taxon>
        <taxon>Pseudonocardiaceae</taxon>
        <taxon>Pseudonocardia</taxon>
    </lineage>
</organism>
<evidence type="ECO:0000313" key="7">
    <source>
        <dbReference type="Proteomes" id="UP001501598"/>
    </source>
</evidence>
<dbReference type="Gene3D" id="3.50.50.60">
    <property type="entry name" value="FAD/NAD(P)-binding domain"/>
    <property type="match status" value="1"/>
</dbReference>
<keyword evidence="3" id="KW-0274">FAD</keyword>
<dbReference type="PANTHER" id="PTHR43400:SF10">
    <property type="entry name" value="3-OXOSTEROID 1-DEHYDROGENASE"/>
    <property type="match status" value="1"/>
</dbReference>
<evidence type="ECO:0000256" key="1">
    <source>
        <dbReference type="ARBA" id="ARBA00001974"/>
    </source>
</evidence>
<dbReference type="InterPro" id="IPR050315">
    <property type="entry name" value="FAD-oxidoreductase_2"/>
</dbReference>
<dbReference type="Gene3D" id="3.90.700.10">
    <property type="entry name" value="Succinate dehydrogenase/fumarate reductase flavoprotein, catalytic domain"/>
    <property type="match status" value="1"/>
</dbReference>
<evidence type="ECO:0000256" key="4">
    <source>
        <dbReference type="ARBA" id="ARBA00023002"/>
    </source>
</evidence>
<feature type="domain" description="FAD-dependent oxidoreductase 2 FAD-binding" evidence="5">
    <location>
        <begin position="2"/>
        <end position="111"/>
    </location>
</feature>
<dbReference type="Proteomes" id="UP001501598">
    <property type="component" value="Unassembled WGS sequence"/>
</dbReference>
<comment type="caution">
    <text evidence="6">The sequence shown here is derived from an EMBL/GenBank/DDBJ whole genome shotgun (WGS) entry which is preliminary data.</text>
</comment>
<evidence type="ECO:0000256" key="2">
    <source>
        <dbReference type="ARBA" id="ARBA00022630"/>
    </source>
</evidence>
<evidence type="ECO:0000259" key="5">
    <source>
        <dbReference type="Pfam" id="PF00890"/>
    </source>
</evidence>
<keyword evidence="4" id="KW-0560">Oxidoreductase</keyword>
<reference evidence="7" key="1">
    <citation type="journal article" date="2019" name="Int. J. Syst. Evol. Microbiol.">
        <title>The Global Catalogue of Microorganisms (GCM) 10K type strain sequencing project: providing services to taxonomists for standard genome sequencing and annotation.</title>
        <authorList>
            <consortium name="The Broad Institute Genomics Platform"/>
            <consortium name="The Broad Institute Genome Sequencing Center for Infectious Disease"/>
            <person name="Wu L."/>
            <person name="Ma J."/>
        </authorList>
    </citation>
    <scope>NUCLEOTIDE SEQUENCE [LARGE SCALE GENOMIC DNA]</scope>
    <source>
        <strain evidence="7">JCM 17906</strain>
    </source>
</reference>